<keyword evidence="8" id="KW-0406">Ion transport</keyword>
<keyword evidence="7" id="KW-1278">Translocase</keyword>
<evidence type="ECO:0000256" key="9">
    <source>
        <dbReference type="ARBA" id="ARBA00023136"/>
    </source>
</evidence>
<comment type="similarity">
    <text evidence="2">Belongs to the ABC transporter superfamily.</text>
</comment>
<feature type="domain" description="ABC transporter" evidence="14">
    <location>
        <begin position="4"/>
        <end position="243"/>
    </location>
</feature>
<evidence type="ECO:0000259" key="14">
    <source>
        <dbReference type="PROSITE" id="PS50893"/>
    </source>
</evidence>
<name>A0A6L6JA09_9RHOB</name>
<dbReference type="SMART" id="SM00382">
    <property type="entry name" value="AAA"/>
    <property type="match status" value="1"/>
</dbReference>
<dbReference type="PANTHER" id="PTHR43297:SF13">
    <property type="entry name" value="NICKEL ABC TRANSPORTER, ATP-BINDING PROTEIN"/>
    <property type="match status" value="1"/>
</dbReference>
<keyword evidence="3" id="KW-0813">Transport</keyword>
<dbReference type="Proteomes" id="UP000478183">
    <property type="component" value="Unassembled WGS sequence"/>
</dbReference>
<dbReference type="InterPro" id="IPR050388">
    <property type="entry name" value="ABC_Ni/Peptide_Import"/>
</dbReference>
<evidence type="ECO:0000256" key="1">
    <source>
        <dbReference type="ARBA" id="ARBA00004417"/>
    </source>
</evidence>
<evidence type="ECO:0000313" key="15">
    <source>
        <dbReference type="EMBL" id="MTH78386.1"/>
    </source>
</evidence>
<dbReference type="Gene3D" id="3.40.50.300">
    <property type="entry name" value="P-loop containing nucleotide triphosphate hydrolases"/>
    <property type="match status" value="1"/>
</dbReference>
<organism evidence="15 16">
    <name type="scientific">Paracoccus aestuariivivens</name>
    <dbReference type="NCBI Taxonomy" id="1820333"/>
    <lineage>
        <taxon>Bacteria</taxon>
        <taxon>Pseudomonadati</taxon>
        <taxon>Pseudomonadota</taxon>
        <taxon>Alphaproteobacteria</taxon>
        <taxon>Rhodobacterales</taxon>
        <taxon>Paracoccaceae</taxon>
        <taxon>Paracoccus</taxon>
    </lineage>
</organism>
<accession>A0A6L6JA09</accession>
<dbReference type="RefSeq" id="WP_155095745.1">
    <property type="nucleotide sequence ID" value="NZ_WMIE01000006.1"/>
</dbReference>
<keyword evidence="5" id="KW-0547">Nucleotide-binding</keyword>
<evidence type="ECO:0000256" key="3">
    <source>
        <dbReference type="ARBA" id="ARBA00022448"/>
    </source>
</evidence>
<evidence type="ECO:0000256" key="5">
    <source>
        <dbReference type="ARBA" id="ARBA00022741"/>
    </source>
</evidence>
<comment type="catalytic activity">
    <reaction evidence="13">
        <text>Ni(2+)(out) + ATP + H2O = Ni(2+)(in) + ADP + phosphate + H(+)</text>
        <dbReference type="Rhea" id="RHEA:15557"/>
        <dbReference type="ChEBI" id="CHEBI:15377"/>
        <dbReference type="ChEBI" id="CHEBI:15378"/>
        <dbReference type="ChEBI" id="CHEBI:30616"/>
        <dbReference type="ChEBI" id="CHEBI:43474"/>
        <dbReference type="ChEBI" id="CHEBI:49786"/>
        <dbReference type="ChEBI" id="CHEBI:456216"/>
        <dbReference type="EC" id="7.2.2.11"/>
    </reaction>
    <physiologicalReaction direction="left-to-right" evidence="13">
        <dbReference type="Rhea" id="RHEA:15558"/>
    </physiologicalReaction>
</comment>
<dbReference type="PROSITE" id="PS50893">
    <property type="entry name" value="ABC_TRANSPORTER_2"/>
    <property type="match status" value="1"/>
</dbReference>
<evidence type="ECO:0000256" key="4">
    <source>
        <dbReference type="ARBA" id="ARBA00022475"/>
    </source>
</evidence>
<evidence type="ECO:0000313" key="16">
    <source>
        <dbReference type="Proteomes" id="UP000478183"/>
    </source>
</evidence>
<dbReference type="PANTHER" id="PTHR43297">
    <property type="entry name" value="OLIGOPEPTIDE TRANSPORT ATP-BINDING PROTEIN APPD"/>
    <property type="match status" value="1"/>
</dbReference>
<evidence type="ECO:0000256" key="11">
    <source>
        <dbReference type="ARBA" id="ARBA00039098"/>
    </source>
</evidence>
<protein>
    <recommendedName>
        <fullName evidence="12">Nickel import system ATP-binding protein NikD</fullName>
        <ecNumber evidence="11">7.2.2.11</ecNumber>
    </recommendedName>
</protein>
<evidence type="ECO:0000256" key="12">
    <source>
        <dbReference type="ARBA" id="ARBA00044143"/>
    </source>
</evidence>
<sequence>MLTIRDLSVGFRRYRGLFRHEETSRLSGLNLTLDAGEVLAVIGGSGAGKSLLAHAILGLLPPNAVLRGKLAFRGQALNPVYPPALRGRKIALIPQQVSHLDPLARTGAQMSWAARRSGSAADTTARLAALGLPPQVAQLFPDQLSGGMARRVLLAMAEAGAPDLLIADEPTAGLDPENRDAVLRMLGEHARRGAGILLITHDLKSVLPIADRVAILDEGRMRGIEFPRNFTGRGAELTSSYARDLWRALPENGFLTDA</sequence>
<comment type="subunit">
    <text evidence="10">The complex is composed of two ATP-binding proteins (NikD and NikE), two transmembrane proteins (NikB and NikC) and a solute-binding protein (NikA).</text>
</comment>
<dbReference type="GO" id="GO:0015413">
    <property type="term" value="F:ABC-type nickel transporter activity"/>
    <property type="evidence" value="ECO:0007669"/>
    <property type="project" value="UniProtKB-EC"/>
</dbReference>
<evidence type="ECO:0000256" key="2">
    <source>
        <dbReference type="ARBA" id="ARBA00005417"/>
    </source>
</evidence>
<evidence type="ECO:0000256" key="13">
    <source>
        <dbReference type="ARBA" id="ARBA00048610"/>
    </source>
</evidence>
<comment type="subcellular location">
    <subcellularLocation>
        <location evidence="1">Cell inner membrane</location>
        <topology evidence="1">Peripheral membrane protein</topology>
    </subcellularLocation>
</comment>
<evidence type="ECO:0000256" key="8">
    <source>
        <dbReference type="ARBA" id="ARBA00023065"/>
    </source>
</evidence>
<keyword evidence="16" id="KW-1185">Reference proteome</keyword>
<keyword evidence="6 15" id="KW-0067">ATP-binding</keyword>
<dbReference type="GO" id="GO:0005524">
    <property type="term" value="F:ATP binding"/>
    <property type="evidence" value="ECO:0007669"/>
    <property type="project" value="UniProtKB-KW"/>
</dbReference>
<keyword evidence="4" id="KW-1003">Cell membrane</keyword>
<dbReference type="Pfam" id="PF00005">
    <property type="entry name" value="ABC_tran"/>
    <property type="match status" value="1"/>
</dbReference>
<dbReference type="InterPro" id="IPR003439">
    <property type="entry name" value="ABC_transporter-like_ATP-bd"/>
</dbReference>
<proteinExistence type="inferred from homology"/>
<evidence type="ECO:0000256" key="6">
    <source>
        <dbReference type="ARBA" id="ARBA00022840"/>
    </source>
</evidence>
<keyword evidence="9" id="KW-0472">Membrane</keyword>
<comment type="caution">
    <text evidence="15">The sequence shown here is derived from an EMBL/GenBank/DDBJ whole genome shotgun (WGS) entry which is preliminary data.</text>
</comment>
<dbReference type="EC" id="7.2.2.11" evidence="11"/>
<reference evidence="15 16" key="1">
    <citation type="submission" date="2019-11" db="EMBL/GenBank/DDBJ databases">
        <authorList>
            <person name="Dong K."/>
        </authorList>
    </citation>
    <scope>NUCLEOTIDE SEQUENCE [LARGE SCALE GENOMIC DNA]</scope>
    <source>
        <strain evidence="15 16">NBRC 111993</strain>
    </source>
</reference>
<gene>
    <name evidence="15" type="ORF">GL286_11660</name>
</gene>
<dbReference type="InterPro" id="IPR027417">
    <property type="entry name" value="P-loop_NTPase"/>
</dbReference>
<dbReference type="InterPro" id="IPR003593">
    <property type="entry name" value="AAA+_ATPase"/>
</dbReference>
<dbReference type="GO" id="GO:0005886">
    <property type="term" value="C:plasma membrane"/>
    <property type="evidence" value="ECO:0007669"/>
    <property type="project" value="UniProtKB-SubCell"/>
</dbReference>
<dbReference type="EMBL" id="WMIE01000006">
    <property type="protein sequence ID" value="MTH78386.1"/>
    <property type="molecule type" value="Genomic_DNA"/>
</dbReference>
<dbReference type="GO" id="GO:0016887">
    <property type="term" value="F:ATP hydrolysis activity"/>
    <property type="evidence" value="ECO:0007669"/>
    <property type="project" value="InterPro"/>
</dbReference>
<evidence type="ECO:0000256" key="10">
    <source>
        <dbReference type="ARBA" id="ARBA00038669"/>
    </source>
</evidence>
<evidence type="ECO:0000256" key="7">
    <source>
        <dbReference type="ARBA" id="ARBA00022967"/>
    </source>
</evidence>
<dbReference type="AlphaFoldDB" id="A0A6L6JA09"/>
<dbReference type="OrthoDB" id="7374568at2"/>
<dbReference type="SUPFAM" id="SSF52540">
    <property type="entry name" value="P-loop containing nucleoside triphosphate hydrolases"/>
    <property type="match status" value="1"/>
</dbReference>